<dbReference type="EMBL" id="AGNL01003618">
    <property type="protein sequence ID" value="EJK74491.1"/>
    <property type="molecule type" value="Genomic_DNA"/>
</dbReference>
<keyword evidence="2" id="KW-1185">Reference proteome</keyword>
<accession>K0TKC3</accession>
<evidence type="ECO:0000313" key="2">
    <source>
        <dbReference type="Proteomes" id="UP000266841"/>
    </source>
</evidence>
<proteinExistence type="predicted"/>
<reference evidence="1 2" key="1">
    <citation type="journal article" date="2012" name="Genome Biol.">
        <title>Genome and low-iron response of an oceanic diatom adapted to chronic iron limitation.</title>
        <authorList>
            <person name="Lommer M."/>
            <person name="Specht M."/>
            <person name="Roy A.S."/>
            <person name="Kraemer L."/>
            <person name="Andreson R."/>
            <person name="Gutowska M.A."/>
            <person name="Wolf J."/>
            <person name="Bergner S.V."/>
            <person name="Schilhabel M.B."/>
            <person name="Klostermeier U.C."/>
            <person name="Beiko R.G."/>
            <person name="Rosenstiel P."/>
            <person name="Hippler M."/>
            <person name="Laroche J."/>
        </authorList>
    </citation>
    <scope>NUCLEOTIDE SEQUENCE [LARGE SCALE GENOMIC DNA]</scope>
    <source>
        <strain evidence="1 2">CCMP1005</strain>
    </source>
</reference>
<sequence length="222" mass="24150">VFATLLGPKPQLVDTVKSQTGGQARLRTVRVSAHLGILGWSKQMAKLQERTAGSAPAVDRNGLTWARSETGCIPVVESRTARAKRAHKTTWEPSSTSTLTATRNTLFRAEISGFEPPDTPQIQQVYVAMNPLLVYTLAPMHLPAFYIPRARSEISQISDRQQGASMGDEVAICVHGVFPLPMGIGWMATWPPGIPVSYPPEPHMRITRAVSPGPLGTCCLIR</sequence>
<dbReference type="Proteomes" id="UP000266841">
    <property type="component" value="Unassembled WGS sequence"/>
</dbReference>
<name>K0TKC3_THAOC</name>
<comment type="caution">
    <text evidence="1">The sequence shown here is derived from an EMBL/GenBank/DDBJ whole genome shotgun (WGS) entry which is preliminary data.</text>
</comment>
<feature type="non-terminal residue" evidence="1">
    <location>
        <position position="1"/>
    </location>
</feature>
<organism evidence="1 2">
    <name type="scientific">Thalassiosira oceanica</name>
    <name type="common">Marine diatom</name>
    <dbReference type="NCBI Taxonomy" id="159749"/>
    <lineage>
        <taxon>Eukaryota</taxon>
        <taxon>Sar</taxon>
        <taxon>Stramenopiles</taxon>
        <taxon>Ochrophyta</taxon>
        <taxon>Bacillariophyta</taxon>
        <taxon>Coscinodiscophyceae</taxon>
        <taxon>Thalassiosirophycidae</taxon>
        <taxon>Thalassiosirales</taxon>
        <taxon>Thalassiosiraceae</taxon>
        <taxon>Thalassiosira</taxon>
    </lineage>
</organism>
<protein>
    <submittedName>
        <fullName evidence="1">Uncharacterized protein</fullName>
    </submittedName>
</protein>
<dbReference type="AlphaFoldDB" id="K0TKC3"/>
<gene>
    <name evidence="1" type="ORF">THAOC_03825</name>
</gene>
<evidence type="ECO:0000313" key="1">
    <source>
        <dbReference type="EMBL" id="EJK74491.1"/>
    </source>
</evidence>